<dbReference type="AlphaFoldDB" id="A0A0E9WWS9"/>
<sequence length="59" mass="6829">MKIMLQNKLHEKHIFIFILHYFVSVILEGGRVFGSKGVGFKYVSHCTLQCCNSIGRFRP</sequence>
<evidence type="ECO:0000256" key="1">
    <source>
        <dbReference type="SAM" id="Phobius"/>
    </source>
</evidence>
<reference evidence="2" key="2">
    <citation type="journal article" date="2015" name="Fish Shellfish Immunol.">
        <title>Early steps in the European eel (Anguilla anguilla)-Vibrio vulnificus interaction in the gills: Role of the RtxA13 toxin.</title>
        <authorList>
            <person name="Callol A."/>
            <person name="Pajuelo D."/>
            <person name="Ebbesson L."/>
            <person name="Teles M."/>
            <person name="MacKenzie S."/>
            <person name="Amaro C."/>
        </authorList>
    </citation>
    <scope>NUCLEOTIDE SEQUENCE</scope>
</reference>
<evidence type="ECO:0000313" key="2">
    <source>
        <dbReference type="EMBL" id="JAH94897.1"/>
    </source>
</evidence>
<reference evidence="2" key="1">
    <citation type="submission" date="2014-11" db="EMBL/GenBank/DDBJ databases">
        <authorList>
            <person name="Amaro Gonzalez C."/>
        </authorList>
    </citation>
    <scope>NUCLEOTIDE SEQUENCE</scope>
</reference>
<keyword evidence="1" id="KW-1133">Transmembrane helix</keyword>
<name>A0A0E9WWS9_ANGAN</name>
<protein>
    <submittedName>
        <fullName evidence="2">Uncharacterized protein</fullName>
    </submittedName>
</protein>
<dbReference type="EMBL" id="GBXM01013680">
    <property type="protein sequence ID" value="JAH94897.1"/>
    <property type="molecule type" value="Transcribed_RNA"/>
</dbReference>
<keyword evidence="1" id="KW-0472">Membrane</keyword>
<keyword evidence="1" id="KW-0812">Transmembrane</keyword>
<feature type="transmembrane region" description="Helical" evidence="1">
    <location>
        <begin position="12"/>
        <end position="33"/>
    </location>
</feature>
<proteinExistence type="predicted"/>
<organism evidence="2">
    <name type="scientific">Anguilla anguilla</name>
    <name type="common">European freshwater eel</name>
    <name type="synonym">Muraena anguilla</name>
    <dbReference type="NCBI Taxonomy" id="7936"/>
    <lineage>
        <taxon>Eukaryota</taxon>
        <taxon>Metazoa</taxon>
        <taxon>Chordata</taxon>
        <taxon>Craniata</taxon>
        <taxon>Vertebrata</taxon>
        <taxon>Euteleostomi</taxon>
        <taxon>Actinopterygii</taxon>
        <taxon>Neopterygii</taxon>
        <taxon>Teleostei</taxon>
        <taxon>Anguilliformes</taxon>
        <taxon>Anguillidae</taxon>
        <taxon>Anguilla</taxon>
    </lineage>
</organism>
<accession>A0A0E9WWS9</accession>